<evidence type="ECO:0000256" key="1">
    <source>
        <dbReference type="ARBA" id="ARBA00022801"/>
    </source>
</evidence>
<dbReference type="GO" id="GO:0004521">
    <property type="term" value="F:RNA endonuclease activity"/>
    <property type="evidence" value="ECO:0007669"/>
    <property type="project" value="TreeGrafter"/>
</dbReference>
<dbReference type="CDD" id="cd16295">
    <property type="entry name" value="TTHA0252-CPSF-like_MBL-fold"/>
    <property type="match status" value="1"/>
</dbReference>
<dbReference type="GO" id="GO:0016787">
    <property type="term" value="F:hydrolase activity"/>
    <property type="evidence" value="ECO:0007669"/>
    <property type="project" value="UniProtKB-KW"/>
</dbReference>
<sequence length="480" mass="53212">MEVLFHGAAREVTGACFLVRCAGHRLLLDCGLIQGAAADEARNREPFPFDAAAIDAVVLSHAHLDHSGRLPLLVNAGFRGPVYTHAATRDLCDILLRDAAHLSEKDAELENRKRARKGKRPLAPLYTRPQAERAMRQFRALAYGEEREILPGVRVTLHDAGHILGSGIVELTLTEQGVRRKLVFSGDLGHAGAPILRDPQPLREADLVLLESTYGDRDHRSWEETWHELSGVFRNAEQSKGNILIPAFSVGRSQELLYVLKRNYREWGLNRWTIFLDSPMAIEATAVYARHWRLYDSEAAREQRFNGGAFRMPNLHFTQTAKQSAAINRVQSGAIIIAGSGMCNGGRIRHHLKHNVWREHCHVVFTGFQAQGTLGRQLVEGAKQIRLWGETMRVAARIHTIGGLSAHADQNGLIDWYRHFRGAPPVALVHGEAGAMEALARRLGRELDATVHTPSYGEALNLATVTARRGRGAAKKPPLG</sequence>
<dbReference type="SMART" id="SM00849">
    <property type="entry name" value="Lactamase_B"/>
    <property type="match status" value="1"/>
</dbReference>
<dbReference type="PANTHER" id="PTHR11203">
    <property type="entry name" value="CLEAVAGE AND POLYADENYLATION SPECIFICITY FACTOR FAMILY MEMBER"/>
    <property type="match status" value="1"/>
</dbReference>
<dbReference type="STRING" id="1817760.A2151_03200"/>
<dbReference type="InterPro" id="IPR022712">
    <property type="entry name" value="Beta_Casp"/>
</dbReference>
<evidence type="ECO:0000313" key="5">
    <source>
        <dbReference type="Proteomes" id="UP000178885"/>
    </source>
</evidence>
<dbReference type="PANTHER" id="PTHR11203:SF37">
    <property type="entry name" value="INTEGRATOR COMPLEX SUBUNIT 11"/>
    <property type="match status" value="1"/>
</dbReference>
<proteinExistence type="predicted"/>
<name>A0A1F6TRD2_9PROT</name>
<feature type="domain" description="Metallo-beta-lactamase" evidence="2">
    <location>
        <begin position="13"/>
        <end position="248"/>
    </location>
</feature>
<dbReference type="InterPro" id="IPR011108">
    <property type="entry name" value="RMMBL"/>
</dbReference>
<dbReference type="Gene3D" id="3.60.15.10">
    <property type="entry name" value="Ribonuclease Z/Hydroxyacylglutathione hydrolase-like"/>
    <property type="match status" value="1"/>
</dbReference>
<dbReference type="EMBL" id="MFSU01000049">
    <property type="protein sequence ID" value="OGI47670.1"/>
    <property type="molecule type" value="Genomic_DNA"/>
</dbReference>
<feature type="domain" description="Beta-Casp" evidence="3">
    <location>
        <begin position="253"/>
        <end position="378"/>
    </location>
</feature>
<dbReference type="Pfam" id="PF10996">
    <property type="entry name" value="Beta-Casp"/>
    <property type="match status" value="1"/>
</dbReference>
<dbReference type="Proteomes" id="UP000178885">
    <property type="component" value="Unassembled WGS sequence"/>
</dbReference>
<protein>
    <submittedName>
        <fullName evidence="4">MBL fold metallo-hydrolase</fullName>
    </submittedName>
</protein>
<dbReference type="InterPro" id="IPR036866">
    <property type="entry name" value="RibonucZ/Hydroxyglut_hydro"/>
</dbReference>
<dbReference type="SUPFAM" id="SSF56281">
    <property type="entry name" value="Metallo-hydrolase/oxidoreductase"/>
    <property type="match status" value="1"/>
</dbReference>
<evidence type="ECO:0000259" key="3">
    <source>
        <dbReference type="SMART" id="SM01027"/>
    </source>
</evidence>
<gene>
    <name evidence="4" type="ORF">A2151_03200</name>
</gene>
<dbReference type="AlphaFoldDB" id="A0A1F6TRD2"/>
<evidence type="ECO:0000259" key="2">
    <source>
        <dbReference type="SMART" id="SM00849"/>
    </source>
</evidence>
<dbReference type="InterPro" id="IPR050698">
    <property type="entry name" value="MBL"/>
</dbReference>
<organism evidence="4 5">
    <name type="scientific">Candidatus Muproteobacteria bacterium RBG_16_65_34</name>
    <dbReference type="NCBI Taxonomy" id="1817760"/>
    <lineage>
        <taxon>Bacteria</taxon>
        <taxon>Pseudomonadati</taxon>
        <taxon>Pseudomonadota</taxon>
        <taxon>Candidatus Muproteobacteria</taxon>
    </lineage>
</organism>
<keyword evidence="1 4" id="KW-0378">Hydrolase</keyword>
<dbReference type="InterPro" id="IPR001279">
    <property type="entry name" value="Metallo-B-lactamas"/>
</dbReference>
<evidence type="ECO:0000313" key="4">
    <source>
        <dbReference type="EMBL" id="OGI47670.1"/>
    </source>
</evidence>
<dbReference type="Pfam" id="PF00753">
    <property type="entry name" value="Lactamase_B"/>
    <property type="match status" value="1"/>
</dbReference>
<dbReference type="Gene3D" id="3.40.50.10890">
    <property type="match status" value="1"/>
</dbReference>
<dbReference type="SMART" id="SM01027">
    <property type="entry name" value="Beta-Casp"/>
    <property type="match status" value="1"/>
</dbReference>
<reference evidence="4 5" key="1">
    <citation type="journal article" date="2016" name="Nat. Commun.">
        <title>Thousands of microbial genomes shed light on interconnected biogeochemical processes in an aquifer system.</title>
        <authorList>
            <person name="Anantharaman K."/>
            <person name="Brown C.T."/>
            <person name="Hug L.A."/>
            <person name="Sharon I."/>
            <person name="Castelle C.J."/>
            <person name="Probst A.J."/>
            <person name="Thomas B.C."/>
            <person name="Singh A."/>
            <person name="Wilkins M.J."/>
            <person name="Karaoz U."/>
            <person name="Brodie E.L."/>
            <person name="Williams K.H."/>
            <person name="Hubbard S.S."/>
            <person name="Banfield J.F."/>
        </authorList>
    </citation>
    <scope>NUCLEOTIDE SEQUENCE [LARGE SCALE GENOMIC DNA]</scope>
</reference>
<accession>A0A1F6TRD2</accession>
<dbReference type="Pfam" id="PF07521">
    <property type="entry name" value="RMMBL"/>
    <property type="match status" value="1"/>
</dbReference>
<comment type="caution">
    <text evidence="4">The sequence shown here is derived from an EMBL/GenBank/DDBJ whole genome shotgun (WGS) entry which is preliminary data.</text>
</comment>